<evidence type="ECO:0000313" key="2">
    <source>
        <dbReference type="EMBL" id="ASU82881.1"/>
    </source>
</evidence>
<keyword evidence="3" id="KW-1185">Reference proteome</keyword>
<feature type="compositionally biased region" description="Basic and acidic residues" evidence="1">
    <location>
        <begin position="372"/>
        <end position="401"/>
    </location>
</feature>
<dbReference type="Gene3D" id="2.50.20.20">
    <property type="match status" value="1"/>
</dbReference>
<reference evidence="2 3" key="1">
    <citation type="submission" date="2017-08" db="EMBL/GenBank/DDBJ databases">
        <title>The complete genome sequence of Nocardiopsis gilva YIM 90087.</title>
        <authorList>
            <person name="Yin M."/>
            <person name="Tang S."/>
        </authorList>
    </citation>
    <scope>NUCLEOTIDE SEQUENCE [LARGE SCALE GENOMIC DNA]</scope>
    <source>
        <strain evidence="2 3">YIM 90087</strain>
    </source>
</reference>
<gene>
    <name evidence="2" type="ORF">CDO52_08860</name>
</gene>
<dbReference type="AlphaFoldDB" id="A0A223S450"/>
<name>A0A223S450_9ACTN</name>
<sequence length="408" mass="42689">MAPVNLNRRRSSGPLRFAAVLAAFALGASGCSIDLSGLRPGGGESPSPSPTPVDAKPVLDAAVKALGELPAVAVQGQIAPSGGEGEESGVNEVALTVTDSGAVSGTLQENENEAKVMEADDKLFINAPTEYWLDQDVANPDSDKYAGSWVRVSGGQLGMDPSEVLAPEKLAAILGKLAPAKDTATLENLDGTSAYRVDLDGGEKNRVWISEKEPYRLLRMEIEELNPEDGEGGPRTRLNFTEPESADVDKVFGDLIGATEDDLSGSRDARVPVAWKSQLELDCQTGGKCTVSGTVKDDSTGGEKAEGTVLVRLDATLQNEELGEKKCDDTASLKAGGTVDVSCSVDYKLGASSSPKSYEVTGKGLLSTRGLSGKDKDKLLKSLKEQRKTAKEGGEGEKSDSSEEPSGN</sequence>
<evidence type="ECO:0000256" key="1">
    <source>
        <dbReference type="SAM" id="MobiDB-lite"/>
    </source>
</evidence>
<dbReference type="KEGG" id="ngv:CDO52_08860"/>
<dbReference type="Proteomes" id="UP000215005">
    <property type="component" value="Chromosome"/>
</dbReference>
<organism evidence="2 3">
    <name type="scientific">Nocardiopsis gilva YIM 90087</name>
    <dbReference type="NCBI Taxonomy" id="1235441"/>
    <lineage>
        <taxon>Bacteria</taxon>
        <taxon>Bacillati</taxon>
        <taxon>Actinomycetota</taxon>
        <taxon>Actinomycetes</taxon>
        <taxon>Streptosporangiales</taxon>
        <taxon>Nocardiopsidaceae</taxon>
        <taxon>Nocardiopsis</taxon>
    </lineage>
</organism>
<feature type="region of interest" description="Disordered" evidence="1">
    <location>
        <begin position="36"/>
        <end position="55"/>
    </location>
</feature>
<feature type="region of interest" description="Disordered" evidence="1">
    <location>
        <begin position="349"/>
        <end position="408"/>
    </location>
</feature>
<proteinExistence type="predicted"/>
<protein>
    <submittedName>
        <fullName evidence="2">Uncharacterized protein</fullName>
    </submittedName>
</protein>
<accession>A0A223S450</accession>
<dbReference type="EMBL" id="CP022753">
    <property type="protein sequence ID" value="ASU82881.1"/>
    <property type="molecule type" value="Genomic_DNA"/>
</dbReference>
<evidence type="ECO:0000313" key="3">
    <source>
        <dbReference type="Proteomes" id="UP000215005"/>
    </source>
</evidence>